<dbReference type="EMBL" id="LHPF02000024">
    <property type="protein sequence ID" value="PSC69789.1"/>
    <property type="molecule type" value="Genomic_DNA"/>
</dbReference>
<dbReference type="Pfam" id="PF00702">
    <property type="entry name" value="Hydrolase"/>
    <property type="match status" value="1"/>
</dbReference>
<comment type="subcellular location">
    <subcellularLocation>
        <location evidence="1">Membrane</location>
        <topology evidence="1">Multi-pass membrane protein</topology>
    </subcellularLocation>
</comment>
<evidence type="ECO:0000256" key="2">
    <source>
        <dbReference type="ARBA" id="ARBA00006024"/>
    </source>
</evidence>
<dbReference type="SFLD" id="SFLDF00027">
    <property type="entry name" value="p-type_atpase"/>
    <property type="match status" value="1"/>
</dbReference>
<dbReference type="Gene3D" id="3.30.70.100">
    <property type="match status" value="1"/>
</dbReference>
<dbReference type="PRINTS" id="PR00119">
    <property type="entry name" value="CATATPASE"/>
</dbReference>
<dbReference type="Gene3D" id="3.40.50.1000">
    <property type="entry name" value="HAD superfamily/HAD-like"/>
    <property type="match status" value="1"/>
</dbReference>
<evidence type="ECO:0000256" key="8">
    <source>
        <dbReference type="ARBA" id="ARBA00022989"/>
    </source>
</evidence>
<name>A0A2P6V6T1_9CHLO</name>
<keyword evidence="3 10" id="KW-0812">Transmembrane</keyword>
<dbReference type="NCBIfam" id="TIGR01494">
    <property type="entry name" value="ATPase_P-type"/>
    <property type="match status" value="2"/>
</dbReference>
<evidence type="ECO:0000313" key="14">
    <source>
        <dbReference type="Proteomes" id="UP000239649"/>
    </source>
</evidence>
<comment type="similarity">
    <text evidence="2 10">Belongs to the cation transport ATPase (P-type) (TC 3.A.3) family. Type IB subfamily.</text>
</comment>
<evidence type="ECO:0000256" key="10">
    <source>
        <dbReference type="RuleBase" id="RU362081"/>
    </source>
</evidence>
<dbReference type="SUPFAM" id="SSF81653">
    <property type="entry name" value="Calcium ATPase, transduction domain A"/>
    <property type="match status" value="1"/>
</dbReference>
<dbReference type="Proteomes" id="UP000239649">
    <property type="component" value="Unassembled WGS sequence"/>
</dbReference>
<dbReference type="PROSITE" id="PS00154">
    <property type="entry name" value="ATPASE_E1_E2"/>
    <property type="match status" value="1"/>
</dbReference>
<proteinExistence type="inferred from homology"/>
<feature type="transmembrane region" description="Helical" evidence="10">
    <location>
        <begin position="902"/>
        <end position="925"/>
    </location>
</feature>
<feature type="compositionally biased region" description="Low complexity" evidence="11">
    <location>
        <begin position="932"/>
        <end position="944"/>
    </location>
</feature>
<dbReference type="InterPro" id="IPR017969">
    <property type="entry name" value="Heavy-metal-associated_CS"/>
</dbReference>
<evidence type="ECO:0000256" key="7">
    <source>
        <dbReference type="ARBA" id="ARBA00022967"/>
    </source>
</evidence>
<dbReference type="Gene3D" id="2.70.150.10">
    <property type="entry name" value="Calcium-transporting ATPase, cytoplasmic transduction domain A"/>
    <property type="match status" value="1"/>
</dbReference>
<evidence type="ECO:0000313" key="13">
    <source>
        <dbReference type="EMBL" id="PSC69789.1"/>
    </source>
</evidence>
<feature type="transmembrane region" description="Helical" evidence="10">
    <location>
        <begin position="872"/>
        <end position="896"/>
    </location>
</feature>
<comment type="caution">
    <text evidence="10">Lacks conserved residue(s) required for the propagation of feature annotation.</text>
</comment>
<dbReference type="SFLD" id="SFLDS00003">
    <property type="entry name" value="Haloacid_Dehalogenase"/>
    <property type="match status" value="1"/>
</dbReference>
<dbReference type="CDD" id="cd00371">
    <property type="entry name" value="HMA"/>
    <property type="match status" value="1"/>
</dbReference>
<dbReference type="OrthoDB" id="432719at2759"/>
<dbReference type="GO" id="GO:0016020">
    <property type="term" value="C:membrane"/>
    <property type="evidence" value="ECO:0007669"/>
    <property type="project" value="UniProtKB-SubCell"/>
</dbReference>
<feature type="region of interest" description="Disordered" evidence="11">
    <location>
        <begin position="932"/>
        <end position="952"/>
    </location>
</feature>
<dbReference type="InterPro" id="IPR006121">
    <property type="entry name" value="HMA_dom"/>
</dbReference>
<dbReference type="GO" id="GO:0005524">
    <property type="term" value="F:ATP binding"/>
    <property type="evidence" value="ECO:0007669"/>
    <property type="project" value="UniProtKB-UniRule"/>
</dbReference>
<dbReference type="Gene3D" id="3.40.1110.10">
    <property type="entry name" value="Calcium-transporting ATPase, cytoplasmic domain N"/>
    <property type="match status" value="1"/>
</dbReference>
<dbReference type="InterPro" id="IPR023214">
    <property type="entry name" value="HAD_sf"/>
</dbReference>
<evidence type="ECO:0000256" key="9">
    <source>
        <dbReference type="ARBA" id="ARBA00023136"/>
    </source>
</evidence>
<dbReference type="SUPFAM" id="SSF55008">
    <property type="entry name" value="HMA, heavy metal-associated domain"/>
    <property type="match status" value="1"/>
</dbReference>
<dbReference type="GO" id="GO:0016887">
    <property type="term" value="F:ATP hydrolysis activity"/>
    <property type="evidence" value="ECO:0007669"/>
    <property type="project" value="InterPro"/>
</dbReference>
<keyword evidence="7" id="KW-1278">Translocase</keyword>
<comment type="caution">
    <text evidence="13">The sequence shown here is derived from an EMBL/GenBank/DDBJ whole genome shotgun (WGS) entry which is preliminary data.</text>
</comment>
<dbReference type="PROSITE" id="PS01047">
    <property type="entry name" value="HMA_1"/>
    <property type="match status" value="1"/>
</dbReference>
<dbReference type="SUPFAM" id="SSF56784">
    <property type="entry name" value="HAD-like"/>
    <property type="match status" value="1"/>
</dbReference>
<sequence length="952" mass="95401">MATKLARLSSLRCLAAAGRAGSIMAHPLSSVAAPLRRPAARLRTGSGTAAADATPRLPAYLPRLPARSAAPAWLAAPPASGWRLYAAQTVEAPTAAAAPPAPASSAAADAAQPVVLDVRGMKCGGCSAAVKRILLQQPGVAGAAVNLLTETAVVRVAVDGSSGGGASGGQQAAALEMAAAAAEALTAKGFPASLRSADDEGVAGSAAALAERKADEMRKSMCDLAFAWGLALVCCTHHLGHLLHSLGLHQFAHTDFMHALGNPWVSGVLGAAALLGPGRPLLVEGALSLFRGNPNMNSLIALGASTSFAAGGTSALVPGFTLDPSFLEEPVMLLAFVLLGRSLEARARATASADLTALARLIPDTTRLVLDPGAAPRPKAAPANSGSAAAAVPAEEEMLVPTATVREGDVVRVLPGERVPVDGVVLAGTASVDESMLTGESLLVAVGKGSVLTGGTLAYEAPLTLRATSTGSASTLAGIGRLVADAQSREAPVQRLADVVAGRFCYGVMAASATTFGFWSLAGADLFPQALDAVEAGGAAAPLLLALKLAIDVLVVACPCALGLATPTAVLVASSAGARRGLLLRGGDVIEGLAEVDTVVLDKTGTLTEGRLQLTAVDAQPGCSGDEVLALAAAAERNTRHPLADALVAAAESRGLDVPTASTCQTHPGDGVWAQVGERQVAVGRREWVLEQCSGHAGSSSADCSSSSSHAAYSGGSGGSDTEVWVGWPGQGLAGRLALSDALRPDAAAVVSLLRRRGLRVMLLSGDRQPAVEAMAAAAGIDPSDALAGIRPEGKAEVVSRLRREGRRVAMVGDGVNDAPALASADVGIAMGGGTAVAGDAAGVVLLGDRLGQVDEALALGRSTLGKIRQNLGWAVAYNFVGVPVAAGALLPAYGIALSPSLAGGMMALSSIAVVTNSLSLRWAIDAASQQQQHQAQQQQAQQQPVGAPTSS</sequence>
<dbReference type="InterPro" id="IPR036163">
    <property type="entry name" value="HMA_dom_sf"/>
</dbReference>
<dbReference type="SUPFAM" id="SSF81665">
    <property type="entry name" value="Calcium ATPase, transmembrane domain M"/>
    <property type="match status" value="1"/>
</dbReference>
<dbReference type="GO" id="GO:0005507">
    <property type="term" value="F:copper ion binding"/>
    <property type="evidence" value="ECO:0007669"/>
    <property type="project" value="TreeGrafter"/>
</dbReference>
<dbReference type="PANTHER" id="PTHR43520:SF19">
    <property type="entry name" value="COPPER-TRANSPORTING ATPASE PAA2, CHLOROPLASTIC"/>
    <property type="match status" value="1"/>
</dbReference>
<dbReference type="Pfam" id="PF00403">
    <property type="entry name" value="HMA"/>
    <property type="match status" value="1"/>
</dbReference>
<evidence type="ECO:0000256" key="6">
    <source>
        <dbReference type="ARBA" id="ARBA00022840"/>
    </source>
</evidence>
<dbReference type="GO" id="GO:0043682">
    <property type="term" value="F:P-type divalent copper transporter activity"/>
    <property type="evidence" value="ECO:0007669"/>
    <property type="project" value="TreeGrafter"/>
</dbReference>
<feature type="domain" description="HMA" evidence="12">
    <location>
        <begin position="112"/>
        <end position="193"/>
    </location>
</feature>
<dbReference type="STRING" id="554055.A0A2P6V6T1"/>
<dbReference type="SFLD" id="SFLDG00002">
    <property type="entry name" value="C1.7:_P-type_atpase_like"/>
    <property type="match status" value="1"/>
</dbReference>
<dbReference type="PROSITE" id="PS50846">
    <property type="entry name" value="HMA_2"/>
    <property type="match status" value="1"/>
</dbReference>
<dbReference type="InterPro" id="IPR023298">
    <property type="entry name" value="ATPase_P-typ_TM_dom_sf"/>
</dbReference>
<accession>A0A2P6V6T1</accession>
<dbReference type="InterPro" id="IPR059000">
    <property type="entry name" value="ATPase_P-type_domA"/>
</dbReference>
<evidence type="ECO:0000256" key="3">
    <source>
        <dbReference type="ARBA" id="ARBA00022692"/>
    </source>
</evidence>
<dbReference type="GO" id="GO:0055070">
    <property type="term" value="P:copper ion homeostasis"/>
    <property type="evidence" value="ECO:0007669"/>
    <property type="project" value="TreeGrafter"/>
</dbReference>
<evidence type="ECO:0000259" key="12">
    <source>
        <dbReference type="PROSITE" id="PS50846"/>
    </source>
</evidence>
<dbReference type="InterPro" id="IPR023299">
    <property type="entry name" value="ATPase_P-typ_cyto_dom_N"/>
</dbReference>
<dbReference type="InterPro" id="IPR027256">
    <property type="entry name" value="P-typ_ATPase_IB"/>
</dbReference>
<organism evidence="13 14">
    <name type="scientific">Micractinium conductrix</name>
    <dbReference type="NCBI Taxonomy" id="554055"/>
    <lineage>
        <taxon>Eukaryota</taxon>
        <taxon>Viridiplantae</taxon>
        <taxon>Chlorophyta</taxon>
        <taxon>core chlorophytes</taxon>
        <taxon>Trebouxiophyceae</taxon>
        <taxon>Chlorellales</taxon>
        <taxon>Chlorellaceae</taxon>
        <taxon>Chlorella clade</taxon>
        <taxon>Micractinium</taxon>
    </lineage>
</organism>
<dbReference type="InterPro" id="IPR008250">
    <property type="entry name" value="ATPase_P-typ_transduc_dom_A_sf"/>
</dbReference>
<dbReference type="PANTHER" id="PTHR43520">
    <property type="entry name" value="ATP7, ISOFORM B"/>
    <property type="match status" value="1"/>
</dbReference>
<keyword evidence="9 10" id="KW-0472">Membrane</keyword>
<reference evidence="13 14" key="1">
    <citation type="journal article" date="2018" name="Plant J.">
        <title>Genome sequences of Chlorella sorokiniana UTEX 1602 and Micractinium conductrix SAG 241.80: implications to maltose excretion by a green alga.</title>
        <authorList>
            <person name="Arriola M.B."/>
            <person name="Velmurugan N."/>
            <person name="Zhang Y."/>
            <person name="Plunkett M.H."/>
            <person name="Hondzo H."/>
            <person name="Barney B.M."/>
        </authorList>
    </citation>
    <scope>NUCLEOTIDE SEQUENCE [LARGE SCALE GENOMIC DNA]</scope>
    <source>
        <strain evidence="13 14">SAG 241.80</strain>
    </source>
</reference>
<keyword evidence="5 10" id="KW-0547">Nucleotide-binding</keyword>
<dbReference type="FunFam" id="2.70.150.10:FF:000002">
    <property type="entry name" value="Copper-transporting ATPase 1, putative"/>
    <property type="match status" value="1"/>
</dbReference>
<keyword evidence="14" id="KW-1185">Reference proteome</keyword>
<dbReference type="InterPro" id="IPR036412">
    <property type="entry name" value="HAD-like_sf"/>
</dbReference>
<keyword evidence="6 10" id="KW-0067">ATP-binding</keyword>
<protein>
    <submittedName>
        <fullName evidence="13">Copper-transporting ATPase chloroplastic</fullName>
    </submittedName>
</protein>
<keyword evidence="8 10" id="KW-1133">Transmembrane helix</keyword>
<keyword evidence="4 10" id="KW-0479">Metal-binding</keyword>
<dbReference type="NCBIfam" id="TIGR01525">
    <property type="entry name" value="ATPase-IB_hvy"/>
    <property type="match status" value="1"/>
</dbReference>
<feature type="transmembrane region" description="Helical" evidence="10">
    <location>
        <begin position="553"/>
        <end position="573"/>
    </location>
</feature>
<dbReference type="PROSITE" id="PS01229">
    <property type="entry name" value="COF_2"/>
    <property type="match status" value="1"/>
</dbReference>
<evidence type="ECO:0000256" key="11">
    <source>
        <dbReference type="SAM" id="MobiDB-lite"/>
    </source>
</evidence>
<dbReference type="AlphaFoldDB" id="A0A2P6V6T1"/>
<dbReference type="InterPro" id="IPR001757">
    <property type="entry name" value="P_typ_ATPase"/>
</dbReference>
<evidence type="ECO:0000256" key="4">
    <source>
        <dbReference type="ARBA" id="ARBA00022723"/>
    </source>
</evidence>
<dbReference type="Pfam" id="PF00122">
    <property type="entry name" value="E1-E2_ATPase"/>
    <property type="match status" value="1"/>
</dbReference>
<dbReference type="InterPro" id="IPR018303">
    <property type="entry name" value="ATPase_P-typ_P_site"/>
</dbReference>
<evidence type="ECO:0000256" key="5">
    <source>
        <dbReference type="ARBA" id="ARBA00022741"/>
    </source>
</evidence>
<dbReference type="InterPro" id="IPR044492">
    <property type="entry name" value="P_typ_ATPase_HD_dom"/>
</dbReference>
<gene>
    <name evidence="13" type="ORF">C2E20_6803</name>
</gene>
<evidence type="ECO:0000256" key="1">
    <source>
        <dbReference type="ARBA" id="ARBA00004141"/>
    </source>
</evidence>